<proteinExistence type="predicted"/>
<evidence type="ECO:0000313" key="1">
    <source>
        <dbReference type="EMBL" id="CAB4149050.1"/>
    </source>
</evidence>
<sequence length="61" mass="7193">MAQSKTKKGICVYLHKDLWNEIDEKRGENSRNIFLSEAIQFSMKFYIPESKIKHSEQTSTK</sequence>
<protein>
    <submittedName>
        <fullName evidence="1">Uncharacterized protein</fullName>
    </submittedName>
</protein>
<organism evidence="1">
    <name type="scientific">uncultured Caudovirales phage</name>
    <dbReference type="NCBI Taxonomy" id="2100421"/>
    <lineage>
        <taxon>Viruses</taxon>
        <taxon>Duplodnaviria</taxon>
        <taxon>Heunggongvirae</taxon>
        <taxon>Uroviricota</taxon>
        <taxon>Caudoviricetes</taxon>
        <taxon>Peduoviridae</taxon>
        <taxon>Maltschvirus</taxon>
        <taxon>Maltschvirus maltsch</taxon>
    </lineage>
</organism>
<dbReference type="EMBL" id="LR796501">
    <property type="protein sequence ID" value="CAB4149050.1"/>
    <property type="molecule type" value="Genomic_DNA"/>
</dbReference>
<gene>
    <name evidence="1" type="ORF">UFOVP533_42</name>
</gene>
<reference evidence="1" key="1">
    <citation type="submission" date="2020-04" db="EMBL/GenBank/DDBJ databases">
        <authorList>
            <person name="Chiriac C."/>
            <person name="Salcher M."/>
            <person name="Ghai R."/>
            <person name="Kavagutti S V."/>
        </authorList>
    </citation>
    <scope>NUCLEOTIDE SEQUENCE</scope>
</reference>
<name>A0A6J5MVU1_9CAUD</name>
<accession>A0A6J5MVU1</accession>